<keyword evidence="2" id="KW-1185">Reference proteome</keyword>
<organism evidence="1 2">
    <name type="scientific">Linum trigynum</name>
    <dbReference type="NCBI Taxonomy" id="586398"/>
    <lineage>
        <taxon>Eukaryota</taxon>
        <taxon>Viridiplantae</taxon>
        <taxon>Streptophyta</taxon>
        <taxon>Embryophyta</taxon>
        <taxon>Tracheophyta</taxon>
        <taxon>Spermatophyta</taxon>
        <taxon>Magnoliopsida</taxon>
        <taxon>eudicotyledons</taxon>
        <taxon>Gunneridae</taxon>
        <taxon>Pentapetalae</taxon>
        <taxon>rosids</taxon>
        <taxon>fabids</taxon>
        <taxon>Malpighiales</taxon>
        <taxon>Linaceae</taxon>
        <taxon>Linum</taxon>
    </lineage>
</organism>
<proteinExistence type="predicted"/>
<dbReference type="AlphaFoldDB" id="A0AAV2FY01"/>
<name>A0AAV2FY01_9ROSI</name>
<dbReference type="PANTHER" id="PTHR47074:SF11">
    <property type="entry name" value="REVERSE TRANSCRIPTASE-LIKE PROTEIN"/>
    <property type="match status" value="1"/>
</dbReference>
<evidence type="ECO:0000313" key="1">
    <source>
        <dbReference type="EMBL" id="CAL1402837.1"/>
    </source>
</evidence>
<reference evidence="1 2" key="1">
    <citation type="submission" date="2024-04" db="EMBL/GenBank/DDBJ databases">
        <authorList>
            <person name="Fracassetti M."/>
        </authorList>
    </citation>
    <scope>NUCLEOTIDE SEQUENCE [LARGE SCALE GENOMIC DNA]</scope>
</reference>
<dbReference type="Proteomes" id="UP001497516">
    <property type="component" value="Chromosome 7"/>
</dbReference>
<dbReference type="InterPro" id="IPR052929">
    <property type="entry name" value="RNase_H-like_EbsB-rel"/>
</dbReference>
<protein>
    <submittedName>
        <fullName evidence="1">Uncharacterized protein</fullName>
    </submittedName>
</protein>
<accession>A0AAV2FY01</accession>
<sequence length="148" mass="17188">MCFLWVPGTQVHFFGECRWTCRLWRSTSFARYFEKHAGRSCIEWVTGVFKTAGDEECEEWSVLMWYLWKERNAHCFNGSKMEETIIVSHASCFLHEYKDHQQRGESIHQDNLQVKWQQPRLGWVKVNTDAGVLQGGGAGLGVVARDDT</sequence>
<gene>
    <name evidence="1" type="ORF">LTRI10_LOCUS42810</name>
</gene>
<dbReference type="PANTHER" id="PTHR47074">
    <property type="entry name" value="BNAC02G40300D PROTEIN"/>
    <property type="match status" value="1"/>
</dbReference>
<dbReference type="EMBL" id="OZ034820">
    <property type="protein sequence ID" value="CAL1402837.1"/>
    <property type="molecule type" value="Genomic_DNA"/>
</dbReference>
<evidence type="ECO:0000313" key="2">
    <source>
        <dbReference type="Proteomes" id="UP001497516"/>
    </source>
</evidence>